<proteinExistence type="predicted"/>
<accession>A0A5C5FQI9</accession>
<feature type="region of interest" description="Disordered" evidence="1">
    <location>
        <begin position="454"/>
        <end position="558"/>
    </location>
</feature>
<feature type="compositionally biased region" description="Polar residues" evidence="1">
    <location>
        <begin position="549"/>
        <end position="558"/>
    </location>
</feature>
<name>A0A5C5FQI9_9BASI</name>
<feature type="compositionally biased region" description="Low complexity" evidence="1">
    <location>
        <begin position="126"/>
        <end position="147"/>
    </location>
</feature>
<evidence type="ECO:0000313" key="3">
    <source>
        <dbReference type="Proteomes" id="UP000311382"/>
    </source>
</evidence>
<feature type="compositionally biased region" description="Polar residues" evidence="1">
    <location>
        <begin position="35"/>
        <end position="44"/>
    </location>
</feature>
<reference evidence="2 3" key="1">
    <citation type="submission" date="2019-03" db="EMBL/GenBank/DDBJ databases">
        <title>Rhodosporidium diobovatum UCD-FST 08-225 genome sequencing, assembly, and annotation.</title>
        <authorList>
            <person name="Fakankun I.U."/>
            <person name="Fristensky B."/>
            <person name="Levin D.B."/>
        </authorList>
    </citation>
    <scope>NUCLEOTIDE SEQUENCE [LARGE SCALE GENOMIC DNA]</scope>
    <source>
        <strain evidence="2 3">UCD-FST 08-225</strain>
    </source>
</reference>
<feature type="compositionally biased region" description="Low complexity" evidence="1">
    <location>
        <begin position="517"/>
        <end position="535"/>
    </location>
</feature>
<feature type="compositionally biased region" description="Polar residues" evidence="1">
    <location>
        <begin position="361"/>
        <end position="394"/>
    </location>
</feature>
<dbReference type="Proteomes" id="UP000311382">
    <property type="component" value="Unassembled WGS sequence"/>
</dbReference>
<feature type="region of interest" description="Disordered" evidence="1">
    <location>
        <begin position="361"/>
        <end position="431"/>
    </location>
</feature>
<feature type="compositionally biased region" description="Basic and acidic residues" evidence="1">
    <location>
        <begin position="45"/>
        <end position="55"/>
    </location>
</feature>
<dbReference type="OrthoDB" id="2527654at2759"/>
<evidence type="ECO:0000256" key="1">
    <source>
        <dbReference type="SAM" id="MobiDB-lite"/>
    </source>
</evidence>
<organism evidence="2 3">
    <name type="scientific">Rhodotorula diobovata</name>
    <dbReference type="NCBI Taxonomy" id="5288"/>
    <lineage>
        <taxon>Eukaryota</taxon>
        <taxon>Fungi</taxon>
        <taxon>Dikarya</taxon>
        <taxon>Basidiomycota</taxon>
        <taxon>Pucciniomycotina</taxon>
        <taxon>Microbotryomycetes</taxon>
        <taxon>Sporidiobolales</taxon>
        <taxon>Sporidiobolaceae</taxon>
        <taxon>Rhodotorula</taxon>
    </lineage>
</organism>
<feature type="compositionally biased region" description="Polar residues" evidence="1">
    <location>
        <begin position="11"/>
        <end position="21"/>
    </location>
</feature>
<feature type="compositionally biased region" description="Basic and acidic residues" evidence="1">
    <location>
        <begin position="417"/>
        <end position="430"/>
    </location>
</feature>
<protein>
    <submittedName>
        <fullName evidence="2">Uncharacterized protein</fullName>
    </submittedName>
</protein>
<dbReference type="EMBL" id="SOZI01000107">
    <property type="protein sequence ID" value="TNY19128.1"/>
    <property type="molecule type" value="Genomic_DNA"/>
</dbReference>
<dbReference type="AlphaFoldDB" id="A0A5C5FQI9"/>
<feature type="compositionally biased region" description="Polar residues" evidence="1">
    <location>
        <begin position="113"/>
        <end position="125"/>
    </location>
</feature>
<feature type="region of interest" description="Disordered" evidence="1">
    <location>
        <begin position="92"/>
        <end position="188"/>
    </location>
</feature>
<evidence type="ECO:0000313" key="2">
    <source>
        <dbReference type="EMBL" id="TNY19128.1"/>
    </source>
</evidence>
<sequence length="558" mass="58647">MGLFSHKEKTSPSGFFTVDQTPTDERSEADAINRPRTSTSSAGRTSHDTTRDNARHSTSSSSNHHGAGAGAGAGAGGAAAAAAAVGGAGAAGARRESRTSHDGAAAPSHADTTRSTGPLTNEVQTSPSRSSGLPAGAAPAAAASSSPQVGTGTGIAVSPASTTTNRDINADLADLPSVGREDESSGLKRGATLKERSAAPHSHHAQPGADAVLSEEQAKLAEHDHKYLQPVVNERRHIHEVEELERHRVVDRHVHHVQHHVQPLFDERHLETVHSYREVPVTHVEEVHANTPDDRALLARLNAQSMSTYTVVPHQRVRVDKGETQVVENVVNHYHTIVMPVWQRDLHEFYRLNSNFSPATMINPSGGPAQSASAMPQQHPNPASPSVQSGSFGTVSHPHGASVVPGGVSLMGPPQPREGHKLVPDSRPELGGESTAYEVEYVNREPVFTSSATHPVSRMQQGGAPAGAQVPGQGHGHGQGPVQGLGSSPSMSRHSRKSSLGRTTPGAHLPTTTGGHQPLSPASSQHQPQQQQQQQYGGEQPMTGLEHGMQNTNLGVAK</sequence>
<feature type="region of interest" description="Disordered" evidence="1">
    <location>
        <begin position="1"/>
        <end position="78"/>
    </location>
</feature>
<comment type="caution">
    <text evidence="2">The sequence shown here is derived from an EMBL/GenBank/DDBJ whole genome shotgun (WGS) entry which is preliminary data.</text>
</comment>
<feature type="compositionally biased region" description="Gly residues" evidence="1">
    <location>
        <begin position="67"/>
        <end position="77"/>
    </location>
</feature>
<feature type="compositionally biased region" description="Gly residues" evidence="1">
    <location>
        <begin position="473"/>
        <end position="483"/>
    </location>
</feature>
<feature type="compositionally biased region" description="Basic and acidic residues" evidence="1">
    <location>
        <begin position="23"/>
        <end position="33"/>
    </location>
</feature>
<gene>
    <name evidence="2" type="ORF">DMC30DRAFT_418190</name>
</gene>
<keyword evidence="3" id="KW-1185">Reference proteome</keyword>
<feature type="compositionally biased region" description="Low complexity" evidence="1">
    <location>
        <begin position="460"/>
        <end position="472"/>
    </location>
</feature>
<feature type="compositionally biased region" description="Basic and acidic residues" evidence="1">
    <location>
        <begin position="179"/>
        <end position="188"/>
    </location>
</feature>
<feature type="compositionally biased region" description="Basic and acidic residues" evidence="1">
    <location>
        <begin position="1"/>
        <end position="10"/>
    </location>
</feature>